<dbReference type="EMBL" id="JF828358">
    <property type="protein sequence ID" value="AER23677.1"/>
    <property type="molecule type" value="Genomic_RNA"/>
</dbReference>
<dbReference type="KEGG" id="vg:11293535"/>
<dbReference type="GeneID" id="11293535"/>
<organism evidence="1 2">
    <name type="scientific">Cuevavirus lloviuense</name>
    <dbReference type="NCBI Taxonomy" id="3052148"/>
    <lineage>
        <taxon>Viruses</taxon>
        <taxon>Riboviria</taxon>
        <taxon>Orthornavirae</taxon>
        <taxon>Negarnaviricota</taxon>
        <taxon>Haploviricotina</taxon>
        <taxon>Monjiviricetes</taxon>
        <taxon>Mononegavirales</taxon>
        <taxon>Filoviridae</taxon>
        <taxon>Cuevavirus</taxon>
    </lineage>
</organism>
<evidence type="ECO:0000313" key="2">
    <source>
        <dbReference type="Proteomes" id="UP000029776"/>
    </source>
</evidence>
<dbReference type="Proteomes" id="UP000029776">
    <property type="component" value="Segment"/>
</dbReference>
<keyword evidence="2" id="KW-1185">Reference proteome</keyword>
<name>G8EFI7_9MONO</name>
<proteinExistence type="predicted"/>
<evidence type="ECO:0000313" key="1">
    <source>
        <dbReference type="EMBL" id="AER23677.1"/>
    </source>
</evidence>
<dbReference type="RefSeq" id="YP_004928141.1">
    <property type="nucleotide sequence ID" value="NC_016144.1"/>
</dbReference>
<sequence>MLYLPDGRAMVGQPFVWDFVWVCPVGLLMQALNCGGPLSRSSLRWCLVLGCPTSGAVFGCADLSGSMFCLGFGGVGGLGSWEEPLSFVCRQLVGTSAQPGSSCGVWTGSEGWMLGVPGLCSCSFVCSGGALEWFRGLLVLEGVVETVWLVPYGRGRSFPVCWLLLDGWLIALGIYTPPKGGLLFCSLVW</sequence>
<accession>G8EFI7</accession>
<reference evidence="1 2" key="1">
    <citation type="journal article" date="2011" name="PLoS Pathog.">
        <title>Discovery of an ebolavirus-like filovirus in europe.</title>
        <authorList>
            <person name="Negredo A."/>
            <person name="Palacios G."/>
            <person name="Vazquez-Moron S."/>
            <person name="Gonzalez F.L."/>
            <person name="Dopazo H.N."/>
            <person name="Molero F."/>
            <person name="Juste J."/>
            <person name="Quetglas J."/>
            <person name="Savji N."/>
            <person name="Pizarro M."/>
            <person name="Hutchison S."/>
            <person name="Echevarria J.E."/>
            <person name="Lipkin W.I."/>
            <person name="Tenorio A."/>
        </authorList>
    </citation>
    <scope>NUCLEOTIDE SEQUENCE [LARGE SCALE GENOMIC DNA]</scope>
    <source>
        <strain evidence="2">Isolate Bat/Spain/Asturias-Bat86/2003</strain>
    </source>
</reference>
<protein>
    <submittedName>
        <fullName evidence="1">Uncharacterized protein</fullName>
    </submittedName>
</protein>